<accession>A0A0R3VY21</accession>
<keyword evidence="8" id="KW-1185">Reference proteome</keyword>
<organism evidence="9">
    <name type="scientific">Taenia asiatica</name>
    <name type="common">Asian tapeworm</name>
    <dbReference type="NCBI Taxonomy" id="60517"/>
    <lineage>
        <taxon>Eukaryota</taxon>
        <taxon>Metazoa</taxon>
        <taxon>Spiralia</taxon>
        <taxon>Lophotrochozoa</taxon>
        <taxon>Platyhelminthes</taxon>
        <taxon>Cestoda</taxon>
        <taxon>Eucestoda</taxon>
        <taxon>Cyclophyllidea</taxon>
        <taxon>Taeniidae</taxon>
        <taxon>Taenia</taxon>
    </lineage>
</organism>
<evidence type="ECO:0000256" key="1">
    <source>
        <dbReference type="ARBA" id="ARBA00004141"/>
    </source>
</evidence>
<reference evidence="9" key="1">
    <citation type="submission" date="2017-02" db="UniProtKB">
        <authorList>
            <consortium name="WormBaseParasite"/>
        </authorList>
    </citation>
    <scope>IDENTIFICATION</scope>
</reference>
<evidence type="ECO:0000313" key="9">
    <source>
        <dbReference type="WBParaSite" id="TASK_0000231501-mRNA-1"/>
    </source>
</evidence>
<keyword evidence="3 6" id="KW-0812">Transmembrane</keyword>
<evidence type="ECO:0000256" key="3">
    <source>
        <dbReference type="ARBA" id="ARBA00022692"/>
    </source>
</evidence>
<dbReference type="PANTHER" id="PTHR16119">
    <property type="entry name" value="TRANSMEMBRANE PROTEIN 144"/>
    <property type="match status" value="1"/>
</dbReference>
<dbReference type="Pfam" id="PF07857">
    <property type="entry name" value="TMEM144"/>
    <property type="match status" value="1"/>
</dbReference>
<feature type="transmembrane region" description="Helical" evidence="6">
    <location>
        <begin position="12"/>
        <end position="38"/>
    </location>
</feature>
<comment type="subcellular location">
    <subcellularLocation>
        <location evidence="1">Membrane</location>
        <topology evidence="1">Multi-pass membrane protein</topology>
    </subcellularLocation>
</comment>
<name>A0A0R3VY21_TAEAS</name>
<gene>
    <name evidence="7" type="ORF">TASK_LOCUS2316</name>
</gene>
<dbReference type="Proteomes" id="UP000282613">
    <property type="component" value="Unassembled WGS sequence"/>
</dbReference>
<feature type="transmembrane region" description="Helical" evidence="6">
    <location>
        <begin position="58"/>
        <end position="79"/>
    </location>
</feature>
<keyword evidence="4 6" id="KW-1133">Transmembrane helix</keyword>
<evidence type="ECO:0000256" key="4">
    <source>
        <dbReference type="ARBA" id="ARBA00022989"/>
    </source>
</evidence>
<sequence>MICLLAGNALMVVMIEAIALSLGIFIWSIANVLLGFTTSRLGVSGISPKIPSKPVTNYVGVAIAVVSFTPLSIALYMAIKPSEDNDKSEEEEMWCAGQMRMLRRSINAIRASAVQSVSVHRALLVDDCPFSPKWNLPANSVPPSLRLACVVIFKEIENLATFGLSSILCTSVKASGTQITPEKAGSLLRIGAMDTNLLRGKEGCITETRDTHCHIEDDEIALA</sequence>
<comment type="similarity">
    <text evidence="2">Belongs to the TMEM144 family.</text>
</comment>
<keyword evidence="5 6" id="KW-0472">Membrane</keyword>
<dbReference type="InterPro" id="IPR012435">
    <property type="entry name" value="TMEM144"/>
</dbReference>
<dbReference type="PANTHER" id="PTHR16119:SF17">
    <property type="entry name" value="TRANSMEMBRANE PROTEIN 144"/>
    <property type="match status" value="1"/>
</dbReference>
<proteinExistence type="inferred from homology"/>
<dbReference type="EMBL" id="UYRS01001432">
    <property type="protein sequence ID" value="VDK24845.1"/>
    <property type="molecule type" value="Genomic_DNA"/>
</dbReference>
<reference evidence="7 8" key="2">
    <citation type="submission" date="2018-11" db="EMBL/GenBank/DDBJ databases">
        <authorList>
            <consortium name="Pathogen Informatics"/>
        </authorList>
    </citation>
    <scope>NUCLEOTIDE SEQUENCE [LARGE SCALE GENOMIC DNA]</scope>
</reference>
<evidence type="ECO:0000313" key="8">
    <source>
        <dbReference type="Proteomes" id="UP000282613"/>
    </source>
</evidence>
<evidence type="ECO:0000256" key="2">
    <source>
        <dbReference type="ARBA" id="ARBA00005731"/>
    </source>
</evidence>
<dbReference type="WBParaSite" id="TASK_0000231501-mRNA-1">
    <property type="protein sequence ID" value="TASK_0000231501-mRNA-1"/>
    <property type="gene ID" value="TASK_0000231501"/>
</dbReference>
<dbReference type="InterPro" id="IPR010651">
    <property type="entry name" value="Sugar_transport"/>
</dbReference>
<evidence type="ECO:0000256" key="6">
    <source>
        <dbReference type="SAM" id="Phobius"/>
    </source>
</evidence>
<evidence type="ECO:0000256" key="5">
    <source>
        <dbReference type="ARBA" id="ARBA00023136"/>
    </source>
</evidence>
<evidence type="ECO:0000313" key="7">
    <source>
        <dbReference type="EMBL" id="VDK24845.1"/>
    </source>
</evidence>
<protein>
    <submittedName>
        <fullName evidence="9">Transmembrane protein</fullName>
    </submittedName>
</protein>
<dbReference type="GO" id="GO:0015144">
    <property type="term" value="F:carbohydrate transmembrane transporter activity"/>
    <property type="evidence" value="ECO:0007669"/>
    <property type="project" value="InterPro"/>
</dbReference>
<dbReference type="OrthoDB" id="426527at2759"/>
<dbReference type="AlphaFoldDB" id="A0A0R3VY21"/>
<dbReference type="GO" id="GO:0016020">
    <property type="term" value="C:membrane"/>
    <property type="evidence" value="ECO:0007669"/>
    <property type="project" value="UniProtKB-SubCell"/>
</dbReference>